<sequence length="234" mass="26383">MGKIINGTDVWYLNAVKKIYISDLTVDGTHKRPTTNGKIVFDCESAVFKNINLTKECTVYNVFEQVQTKTAIKDVKMKNVKAFPSLAHNILNLYNIADNATIEISDCDLDLNVANTNPVRLSNLSNASNVTITFKNVNWTYDNMAITEDGKKWAGLVLIQPFSTDKADFRRKGEDQTLDFYKSWNFIFDNCTYNGEKVTANNFGTKQQVICPCDINADAQVEDVETLGFNITFK</sequence>
<evidence type="ECO:0008006" key="3">
    <source>
        <dbReference type="Google" id="ProtNLM"/>
    </source>
</evidence>
<reference evidence="1 2" key="1">
    <citation type="submission" date="2023-11" db="EMBL/GenBank/DDBJ databases">
        <authorList>
            <person name="Cook R."/>
            <person name="Crisci M."/>
            <person name="Pye H."/>
            <person name="Adriaenssens E."/>
            <person name="Santini J."/>
        </authorList>
    </citation>
    <scope>NUCLEOTIDE SEQUENCE [LARGE SCALE GENOMIC DNA]</scope>
    <source>
        <strain evidence="1">Lak_Megaphage_RVC_AP1_GC26</strain>
    </source>
</reference>
<dbReference type="EMBL" id="OR769218">
    <property type="protein sequence ID" value="WQJ54031.1"/>
    <property type="molecule type" value="Genomic_DNA"/>
</dbReference>
<evidence type="ECO:0000313" key="2">
    <source>
        <dbReference type="Proteomes" id="UP001346559"/>
    </source>
</evidence>
<keyword evidence="2" id="KW-1185">Reference proteome</keyword>
<dbReference type="Proteomes" id="UP001346559">
    <property type="component" value="Segment"/>
</dbReference>
<name>A0ABZ0Z4L6_9CAUD</name>
<protein>
    <recommendedName>
        <fullName evidence="3">Tail fiber protein</fullName>
    </recommendedName>
</protein>
<organism evidence="1 2">
    <name type="scientific">phage Lak_Megaphage_RVC_AP1_GC26</name>
    <dbReference type="NCBI Taxonomy" id="3109224"/>
    <lineage>
        <taxon>Viruses</taxon>
        <taxon>Duplodnaviria</taxon>
        <taxon>Heunggongvirae</taxon>
        <taxon>Uroviricota</taxon>
        <taxon>Caudoviricetes</taxon>
        <taxon>Caudoviricetes code 15 clade</taxon>
    </lineage>
</organism>
<proteinExistence type="predicted"/>
<evidence type="ECO:0000313" key="1">
    <source>
        <dbReference type="EMBL" id="WQJ54031.1"/>
    </source>
</evidence>
<accession>A0ABZ0Z4L6</accession>